<comment type="caution">
    <text evidence="1">The sequence shown here is derived from an EMBL/GenBank/DDBJ whole genome shotgun (WGS) entry which is preliminary data.</text>
</comment>
<proteinExistence type="predicted"/>
<evidence type="ECO:0000313" key="1">
    <source>
        <dbReference type="EMBL" id="MBO0351893.1"/>
    </source>
</evidence>
<reference evidence="1 2" key="1">
    <citation type="submission" date="2021-03" db="EMBL/GenBank/DDBJ databases">
        <title>Metabolic Capacity of the Antarctic Cyanobacterium Phormidium pseudopriestleyi that Sustains Oxygenic Photosynthesis in the Presence of Hydrogen Sulfide.</title>
        <authorList>
            <person name="Lumian J.E."/>
            <person name="Jungblut A.D."/>
            <person name="Dillon M.L."/>
            <person name="Hawes I."/>
            <person name="Doran P.T."/>
            <person name="Mackey T.J."/>
            <person name="Dick G.J."/>
            <person name="Grettenberger C.L."/>
            <person name="Sumner D.Y."/>
        </authorList>
    </citation>
    <scope>NUCLEOTIDE SEQUENCE [LARGE SCALE GENOMIC DNA]</scope>
    <source>
        <strain evidence="1 2">FRX01</strain>
    </source>
</reference>
<sequence>MSTSPYSGQSPEPKPLYDLKARLIQTVGNEFLAPLEIVHQSTYLLACFGNTWEITTCIQHLHRIQEAVEQMNSVLGKCLEAEREGD</sequence>
<gene>
    <name evidence="1" type="ORF">J0895_22980</name>
</gene>
<name>A0ABS3FYS8_9CYAN</name>
<dbReference type="EMBL" id="JAFLQW010000600">
    <property type="protein sequence ID" value="MBO0351893.1"/>
    <property type="molecule type" value="Genomic_DNA"/>
</dbReference>
<dbReference type="Proteomes" id="UP000664844">
    <property type="component" value="Unassembled WGS sequence"/>
</dbReference>
<accession>A0ABS3FYS8</accession>
<protein>
    <submittedName>
        <fullName evidence="1">Uncharacterized protein</fullName>
    </submittedName>
</protein>
<keyword evidence="2" id="KW-1185">Reference proteome</keyword>
<evidence type="ECO:0000313" key="2">
    <source>
        <dbReference type="Proteomes" id="UP000664844"/>
    </source>
</evidence>
<dbReference type="RefSeq" id="WP_207090322.1">
    <property type="nucleotide sequence ID" value="NZ_JAFLQW010000600.1"/>
</dbReference>
<organism evidence="1 2">
    <name type="scientific">Phormidium pseudopriestleyi FRX01</name>
    <dbReference type="NCBI Taxonomy" id="1759528"/>
    <lineage>
        <taxon>Bacteria</taxon>
        <taxon>Bacillati</taxon>
        <taxon>Cyanobacteriota</taxon>
        <taxon>Cyanophyceae</taxon>
        <taxon>Oscillatoriophycideae</taxon>
        <taxon>Oscillatoriales</taxon>
        <taxon>Oscillatoriaceae</taxon>
        <taxon>Phormidium</taxon>
    </lineage>
</organism>